<dbReference type="Proteomes" id="UP001417504">
    <property type="component" value="Unassembled WGS sequence"/>
</dbReference>
<dbReference type="AlphaFoldDB" id="A0AAP0EH73"/>
<evidence type="ECO:0000313" key="2">
    <source>
        <dbReference type="EMBL" id="KAK9091582.1"/>
    </source>
</evidence>
<sequence>MAESSTESTHFHHHHPESVTDSVPGRHADVAMRGRVCHPSIKHPIFSSTLYPSTPPKRDKSILACLKALDPI</sequence>
<evidence type="ECO:0000256" key="1">
    <source>
        <dbReference type="SAM" id="MobiDB-lite"/>
    </source>
</evidence>
<dbReference type="EMBL" id="JBBNAE010000010">
    <property type="protein sequence ID" value="KAK9091582.1"/>
    <property type="molecule type" value="Genomic_DNA"/>
</dbReference>
<proteinExistence type="predicted"/>
<keyword evidence="3" id="KW-1185">Reference proteome</keyword>
<evidence type="ECO:0000313" key="3">
    <source>
        <dbReference type="Proteomes" id="UP001417504"/>
    </source>
</evidence>
<organism evidence="2 3">
    <name type="scientific">Stephania japonica</name>
    <dbReference type="NCBI Taxonomy" id="461633"/>
    <lineage>
        <taxon>Eukaryota</taxon>
        <taxon>Viridiplantae</taxon>
        <taxon>Streptophyta</taxon>
        <taxon>Embryophyta</taxon>
        <taxon>Tracheophyta</taxon>
        <taxon>Spermatophyta</taxon>
        <taxon>Magnoliopsida</taxon>
        <taxon>Ranunculales</taxon>
        <taxon>Menispermaceae</taxon>
        <taxon>Menispermoideae</taxon>
        <taxon>Cissampelideae</taxon>
        <taxon>Stephania</taxon>
    </lineage>
</organism>
<feature type="region of interest" description="Disordered" evidence="1">
    <location>
        <begin position="1"/>
        <end position="25"/>
    </location>
</feature>
<name>A0AAP0EH73_9MAGN</name>
<gene>
    <name evidence="2" type="ORF">Sjap_024759</name>
</gene>
<reference evidence="2 3" key="1">
    <citation type="submission" date="2024-01" db="EMBL/GenBank/DDBJ databases">
        <title>Genome assemblies of Stephania.</title>
        <authorList>
            <person name="Yang L."/>
        </authorList>
    </citation>
    <scope>NUCLEOTIDE SEQUENCE [LARGE SCALE GENOMIC DNA]</scope>
    <source>
        <strain evidence="2">QJT</strain>
        <tissue evidence="2">Leaf</tissue>
    </source>
</reference>
<protein>
    <submittedName>
        <fullName evidence="2">Uncharacterized protein</fullName>
    </submittedName>
</protein>
<comment type="caution">
    <text evidence="2">The sequence shown here is derived from an EMBL/GenBank/DDBJ whole genome shotgun (WGS) entry which is preliminary data.</text>
</comment>
<accession>A0AAP0EH73</accession>